<dbReference type="RefSeq" id="WP_270079557.1">
    <property type="nucleotide sequence ID" value="NZ_CP115300.1"/>
</dbReference>
<protein>
    <submittedName>
        <fullName evidence="2">Uncharacterized protein</fullName>
    </submittedName>
</protein>
<dbReference type="Gene3D" id="2.60.120.260">
    <property type="entry name" value="Galactose-binding domain-like"/>
    <property type="match status" value="1"/>
</dbReference>
<accession>A0ABY7NTV1</accession>
<organism evidence="2 3">
    <name type="scientific">Streptomyces camelliae</name>
    <dbReference type="NCBI Taxonomy" id="3004093"/>
    <lineage>
        <taxon>Bacteria</taxon>
        <taxon>Bacillati</taxon>
        <taxon>Actinomycetota</taxon>
        <taxon>Actinomycetes</taxon>
        <taxon>Kitasatosporales</taxon>
        <taxon>Streptomycetaceae</taxon>
        <taxon>Streptomyces</taxon>
    </lineage>
</organism>
<proteinExistence type="predicted"/>
<name>A0ABY7NTV1_9ACTN</name>
<evidence type="ECO:0000256" key="1">
    <source>
        <dbReference type="SAM" id="MobiDB-lite"/>
    </source>
</evidence>
<feature type="region of interest" description="Disordered" evidence="1">
    <location>
        <begin position="1"/>
        <end position="25"/>
    </location>
</feature>
<evidence type="ECO:0000313" key="2">
    <source>
        <dbReference type="EMBL" id="WBO61597.1"/>
    </source>
</evidence>
<reference evidence="2 3" key="1">
    <citation type="submission" date="2022-12" db="EMBL/GenBank/DDBJ databases">
        <authorList>
            <person name="Mo P."/>
        </authorList>
    </citation>
    <scope>NUCLEOTIDE SEQUENCE [LARGE SCALE GENOMIC DNA]</scope>
    <source>
        <strain evidence="2 3">HUAS 2-6</strain>
    </source>
</reference>
<gene>
    <name evidence="2" type="ORF">O1G22_01320</name>
</gene>
<evidence type="ECO:0000313" key="3">
    <source>
        <dbReference type="Proteomes" id="UP001212326"/>
    </source>
</evidence>
<keyword evidence="3" id="KW-1185">Reference proteome</keyword>
<dbReference type="Proteomes" id="UP001212326">
    <property type="component" value="Chromosome"/>
</dbReference>
<sequence length="78" mass="8096">MAEVAREGDAAGEGERGAAGGERKPARIVVPATGDQYAWTAVATQPSGVEAGLHDLTLVLHGRIHLAAFRFDSNRANG</sequence>
<dbReference type="EMBL" id="CP115300">
    <property type="protein sequence ID" value="WBO61597.1"/>
    <property type="molecule type" value="Genomic_DNA"/>
</dbReference>